<protein>
    <submittedName>
        <fullName evidence="1">Unannotated protein</fullName>
    </submittedName>
</protein>
<organism evidence="1">
    <name type="scientific">freshwater metagenome</name>
    <dbReference type="NCBI Taxonomy" id="449393"/>
    <lineage>
        <taxon>unclassified sequences</taxon>
        <taxon>metagenomes</taxon>
        <taxon>ecological metagenomes</taxon>
    </lineage>
</organism>
<gene>
    <name evidence="1" type="ORF">UFOPK3974_00063</name>
</gene>
<proteinExistence type="predicted"/>
<name>A0A6J7M8G5_9ZZZZ</name>
<reference evidence="1" key="1">
    <citation type="submission" date="2020-05" db="EMBL/GenBank/DDBJ databases">
        <authorList>
            <person name="Chiriac C."/>
            <person name="Salcher M."/>
            <person name="Ghai R."/>
            <person name="Kavagutti S V."/>
        </authorList>
    </citation>
    <scope>NUCLEOTIDE SEQUENCE</scope>
</reference>
<dbReference type="EMBL" id="CAFBOR010000004">
    <property type="protein sequence ID" value="CAB4975712.1"/>
    <property type="molecule type" value="Genomic_DNA"/>
</dbReference>
<dbReference type="AlphaFoldDB" id="A0A6J7M8G5"/>
<evidence type="ECO:0000313" key="1">
    <source>
        <dbReference type="EMBL" id="CAB4975712.1"/>
    </source>
</evidence>
<accession>A0A6J7M8G5</accession>
<sequence>MSTDTPHRECCAAAGWGTRERDECRMVADTPDQAESRERPRARRALITARPPRVRILMRKPWVLLRLRVLGWKVRFMHGLFGVEG</sequence>